<sequence>MKKNTIKLAALATVMLSGSVFAQQDGTLNVTGAVSTVSCDVSLNGVGTTLPLGTWVPGRFTTSTTVVGERNFTVSLQNCEGAILKGQGVELNVIGAQGAFSQDQNLWGGVAPTNVGIALNASVTGRDGGVTNTPVTAANNQIPLYTNTTDNETEANTVALPVVPFQIGLRMASGATKATTGAVAEQFIFRAVYN</sequence>
<dbReference type="GO" id="GO:0043709">
    <property type="term" value="P:cell adhesion involved in single-species biofilm formation"/>
    <property type="evidence" value="ECO:0007669"/>
    <property type="project" value="TreeGrafter"/>
</dbReference>
<dbReference type="AlphaFoldDB" id="A0A3S4J5J5"/>
<evidence type="ECO:0000313" key="6">
    <source>
        <dbReference type="EMBL" id="VEC01364.1"/>
    </source>
</evidence>
<dbReference type="SUPFAM" id="SSF49401">
    <property type="entry name" value="Bacterial adhesins"/>
    <property type="match status" value="1"/>
</dbReference>
<dbReference type="InterPro" id="IPR050263">
    <property type="entry name" value="Bact_Fimbrial_Adh_Pro"/>
</dbReference>
<dbReference type="RefSeq" id="WP_126357854.1">
    <property type="nucleotide sequence ID" value="NZ_LR134201.1"/>
</dbReference>
<dbReference type="KEGG" id="clap:NCTC11466_04194"/>
<reference evidence="6 7" key="1">
    <citation type="submission" date="2018-12" db="EMBL/GenBank/DDBJ databases">
        <authorList>
            <consortium name="Pathogen Informatics"/>
        </authorList>
    </citation>
    <scope>NUCLEOTIDE SEQUENCE [LARGE SCALE GENOMIC DNA]</scope>
    <source>
        <strain evidence="6 7">NCTC11466</strain>
    </source>
</reference>
<dbReference type="PANTHER" id="PTHR33420:SF3">
    <property type="entry name" value="FIMBRIAL SUBUNIT ELFA"/>
    <property type="match status" value="1"/>
</dbReference>
<dbReference type="InterPro" id="IPR008966">
    <property type="entry name" value="Adhesion_dom_sf"/>
</dbReference>
<dbReference type="Gene3D" id="2.60.40.1090">
    <property type="entry name" value="Fimbrial-type adhesion domain"/>
    <property type="match status" value="1"/>
</dbReference>
<evidence type="ECO:0000256" key="1">
    <source>
        <dbReference type="ARBA" id="ARBA00004561"/>
    </source>
</evidence>
<evidence type="ECO:0000256" key="2">
    <source>
        <dbReference type="ARBA" id="ARBA00006671"/>
    </source>
</evidence>
<organism evidence="6 7">
    <name type="scientific">Cedecea lapagei</name>
    <dbReference type="NCBI Taxonomy" id="158823"/>
    <lineage>
        <taxon>Bacteria</taxon>
        <taxon>Pseudomonadati</taxon>
        <taxon>Pseudomonadota</taxon>
        <taxon>Gammaproteobacteria</taxon>
        <taxon>Enterobacterales</taxon>
        <taxon>Enterobacteriaceae</taxon>
        <taxon>Cedecea</taxon>
    </lineage>
</organism>
<evidence type="ECO:0000256" key="3">
    <source>
        <dbReference type="ARBA" id="ARBA00022729"/>
    </source>
</evidence>
<dbReference type="PANTHER" id="PTHR33420">
    <property type="entry name" value="FIMBRIAL SUBUNIT ELFA-RELATED"/>
    <property type="match status" value="1"/>
</dbReference>
<dbReference type="GO" id="GO:0009289">
    <property type="term" value="C:pilus"/>
    <property type="evidence" value="ECO:0007669"/>
    <property type="project" value="UniProtKB-SubCell"/>
</dbReference>
<gene>
    <name evidence="6" type="ORF">NCTC11466_04194</name>
</gene>
<keyword evidence="7" id="KW-1185">Reference proteome</keyword>
<protein>
    <submittedName>
        <fullName evidence="6">Major fimbrial protein StkA</fullName>
    </submittedName>
</protein>
<dbReference type="EMBL" id="LR134201">
    <property type="protein sequence ID" value="VEC01364.1"/>
    <property type="molecule type" value="Genomic_DNA"/>
</dbReference>
<proteinExistence type="inferred from homology"/>
<dbReference type="OrthoDB" id="6480706at2"/>
<feature type="chain" id="PRO_5018645974" evidence="5">
    <location>
        <begin position="23"/>
        <end position="194"/>
    </location>
</feature>
<evidence type="ECO:0000313" key="7">
    <source>
        <dbReference type="Proteomes" id="UP000274122"/>
    </source>
</evidence>
<keyword evidence="4" id="KW-0281">Fimbrium</keyword>
<feature type="signal peptide" evidence="5">
    <location>
        <begin position="1"/>
        <end position="22"/>
    </location>
</feature>
<keyword evidence="3 5" id="KW-0732">Signal</keyword>
<comment type="subcellular location">
    <subcellularLocation>
        <location evidence="1">Fimbrium</location>
    </subcellularLocation>
</comment>
<evidence type="ECO:0000256" key="5">
    <source>
        <dbReference type="SAM" id="SignalP"/>
    </source>
</evidence>
<accession>A0A3S4J5J5</accession>
<comment type="similarity">
    <text evidence="2">Belongs to the fimbrial protein family.</text>
</comment>
<name>A0A3S4J5J5_9ENTR</name>
<evidence type="ECO:0000256" key="4">
    <source>
        <dbReference type="ARBA" id="ARBA00023263"/>
    </source>
</evidence>
<dbReference type="InterPro" id="IPR036937">
    <property type="entry name" value="Adhesion_dom_fimbrial_sf"/>
</dbReference>
<dbReference type="Proteomes" id="UP000274122">
    <property type="component" value="Chromosome"/>
</dbReference>